<gene>
    <name evidence="1" type="ORF">TM448A03084_0011</name>
</gene>
<dbReference type="AlphaFoldDB" id="A0A6H1ZZK2"/>
<dbReference type="EMBL" id="MT144379">
    <property type="protein sequence ID" value="QJA52938.1"/>
    <property type="molecule type" value="Genomic_DNA"/>
</dbReference>
<accession>A0A6H1ZZK2</accession>
<sequence>MGRRNRERIERIKAGLEKPRRLIIAAIARKGVIEELTEGTTSDQIGRLNELAGTGFLPPGKLKSAIMKKAPGEMDKAIKKFRKEGKEITVDSLLAEVKSERGFLAMCKRVGLNYEWFVELAESKIGRSNVEV</sequence>
<proteinExistence type="predicted"/>
<protein>
    <submittedName>
        <fullName evidence="1">Uncharacterized protein</fullName>
    </submittedName>
</protein>
<evidence type="ECO:0000313" key="1">
    <source>
        <dbReference type="EMBL" id="QJA52938.1"/>
    </source>
</evidence>
<organism evidence="1">
    <name type="scientific">viral metagenome</name>
    <dbReference type="NCBI Taxonomy" id="1070528"/>
    <lineage>
        <taxon>unclassified sequences</taxon>
        <taxon>metagenomes</taxon>
        <taxon>organismal metagenomes</taxon>
    </lineage>
</organism>
<name>A0A6H1ZZK2_9ZZZZ</name>
<reference evidence="1" key="1">
    <citation type="submission" date="2020-03" db="EMBL/GenBank/DDBJ databases">
        <title>The deep terrestrial virosphere.</title>
        <authorList>
            <person name="Holmfeldt K."/>
            <person name="Nilsson E."/>
            <person name="Simone D."/>
            <person name="Lopez-Fernandez M."/>
            <person name="Wu X."/>
            <person name="de Brujin I."/>
            <person name="Lundin D."/>
            <person name="Andersson A."/>
            <person name="Bertilsson S."/>
            <person name="Dopson M."/>
        </authorList>
    </citation>
    <scope>NUCLEOTIDE SEQUENCE</scope>
    <source>
        <strain evidence="1">TM448A03084</strain>
    </source>
</reference>